<name>A0ABS3DPE2_9BACT</name>
<dbReference type="SUPFAM" id="SSF50370">
    <property type="entry name" value="Ricin B-like lectins"/>
    <property type="match status" value="1"/>
</dbReference>
<feature type="domain" description="Ricin B lectin" evidence="1">
    <location>
        <begin position="258"/>
        <end position="387"/>
    </location>
</feature>
<dbReference type="CDD" id="cd00161">
    <property type="entry name" value="beta-trefoil_Ricin-like"/>
    <property type="match status" value="1"/>
</dbReference>
<evidence type="ECO:0000313" key="3">
    <source>
        <dbReference type="Proteomes" id="UP000664052"/>
    </source>
</evidence>
<reference evidence="2 3" key="1">
    <citation type="submission" date="2021-02" db="EMBL/GenBank/DDBJ databases">
        <title>De Novo genome assembly of isolated myxobacteria.</title>
        <authorList>
            <person name="Stevens D.C."/>
        </authorList>
    </citation>
    <scope>NUCLEOTIDE SEQUENCE [LARGE SCALE GENOMIC DNA]</scope>
    <source>
        <strain evidence="2 3">ATCC 29039</strain>
    </source>
</reference>
<dbReference type="InterPro" id="IPR035992">
    <property type="entry name" value="Ricin_B-like_lectins"/>
</dbReference>
<dbReference type="EMBL" id="JAFIMU010000017">
    <property type="protein sequence ID" value="MBN8233196.1"/>
    <property type="molecule type" value="Genomic_DNA"/>
</dbReference>
<comment type="caution">
    <text evidence="2">The sequence shown here is derived from an EMBL/GenBank/DDBJ whole genome shotgun (WGS) entry which is preliminary data.</text>
</comment>
<dbReference type="Gene3D" id="2.80.10.50">
    <property type="match status" value="3"/>
</dbReference>
<dbReference type="PROSITE" id="PS51257">
    <property type="entry name" value="PROKAR_LIPOPROTEIN"/>
    <property type="match status" value="1"/>
</dbReference>
<protein>
    <submittedName>
        <fullName evidence="2">Ricin-type beta-trefoil lectin domain protein</fullName>
    </submittedName>
</protein>
<evidence type="ECO:0000259" key="1">
    <source>
        <dbReference type="SMART" id="SM00458"/>
    </source>
</evidence>
<dbReference type="Gene3D" id="3.40.390.10">
    <property type="entry name" value="Collagenase (Catalytic Domain)"/>
    <property type="match status" value="1"/>
</dbReference>
<gene>
    <name evidence="2" type="ORF">JYK02_37350</name>
</gene>
<keyword evidence="3" id="KW-1185">Reference proteome</keyword>
<evidence type="ECO:0000313" key="2">
    <source>
        <dbReference type="EMBL" id="MBN8233196.1"/>
    </source>
</evidence>
<accession>A0ABS3DPE2</accession>
<dbReference type="SMART" id="SM00458">
    <property type="entry name" value="RICIN"/>
    <property type="match status" value="1"/>
</dbReference>
<sequence>MFSRKLVLAAGCIAMGLGCGEPADETQEIVGNLVQAGFPSNDIMVVEGKVFVGRDAEVSLDASRELLAAGATTEEQYRTNNVVSPSLTKICVNGSAFTGVFSTALDLAIQNYAEMGLTFTMARTPSTGCGFTINGIIDPNMNGGVAGFPANGNPFGQITIGGQLSQYGVDVIEHVITHELGHTIGFRHSDYYNRAISCGSGGNEGDAGVGAIHIPGTPTTASVGASIMNSCFRAVETGEFTDSDRTALTAMYRPTVSAPALVSALASNRCLDVKDGNAAQGTVTQLWECNGTAAQQWSLTAQGELRSSLAPNLCLDVAGGNPAQGTAVQIYGCNGTAAQRWTVVGGSLRSALAPNLCLDVFNASTALGTKIQVWECNGTNAQNWYTR</sequence>
<dbReference type="PROSITE" id="PS50231">
    <property type="entry name" value="RICIN_B_LECTIN"/>
    <property type="match status" value="1"/>
</dbReference>
<dbReference type="InterPro" id="IPR024079">
    <property type="entry name" value="MetalloPept_cat_dom_sf"/>
</dbReference>
<dbReference type="SUPFAM" id="SSF55486">
    <property type="entry name" value="Metalloproteases ('zincins'), catalytic domain"/>
    <property type="match status" value="1"/>
</dbReference>
<proteinExistence type="predicted"/>
<dbReference type="InterPro" id="IPR024653">
    <property type="entry name" value="Peptidase_M10/M27/M57"/>
</dbReference>
<dbReference type="Pfam" id="PF00652">
    <property type="entry name" value="Ricin_B_lectin"/>
    <property type="match status" value="1"/>
</dbReference>
<dbReference type="Pfam" id="PF12388">
    <property type="entry name" value="Peptidase_M57"/>
    <property type="match status" value="1"/>
</dbReference>
<dbReference type="InterPro" id="IPR000772">
    <property type="entry name" value="Ricin_B_lectin"/>
</dbReference>
<dbReference type="Proteomes" id="UP000664052">
    <property type="component" value="Unassembled WGS sequence"/>
</dbReference>
<organism evidence="2 3">
    <name type="scientific">Corallococcus macrosporus</name>
    <dbReference type="NCBI Taxonomy" id="35"/>
    <lineage>
        <taxon>Bacteria</taxon>
        <taxon>Pseudomonadati</taxon>
        <taxon>Myxococcota</taxon>
        <taxon>Myxococcia</taxon>
        <taxon>Myxococcales</taxon>
        <taxon>Cystobacterineae</taxon>
        <taxon>Myxococcaceae</taxon>
        <taxon>Corallococcus</taxon>
    </lineage>
</organism>